<keyword evidence="4" id="KW-1185">Reference proteome</keyword>
<evidence type="ECO:0000259" key="2">
    <source>
        <dbReference type="Pfam" id="PF03221"/>
    </source>
</evidence>
<dbReference type="Gene3D" id="1.10.10.60">
    <property type="entry name" value="Homeodomain-like"/>
    <property type="match status" value="1"/>
</dbReference>
<accession>A0A9N9IXG5</accession>
<feature type="domain" description="HTH CENPB-type" evidence="2">
    <location>
        <begin position="13"/>
        <end position="47"/>
    </location>
</feature>
<gene>
    <name evidence="3" type="ORF">FMOSSE_LOCUS16745</name>
</gene>
<dbReference type="Proteomes" id="UP000789375">
    <property type="component" value="Unassembled WGS sequence"/>
</dbReference>
<evidence type="ECO:0000256" key="1">
    <source>
        <dbReference type="ARBA" id="ARBA00023125"/>
    </source>
</evidence>
<dbReference type="SUPFAM" id="SSF46689">
    <property type="entry name" value="Homeodomain-like"/>
    <property type="match status" value="1"/>
</dbReference>
<dbReference type="InterPro" id="IPR009057">
    <property type="entry name" value="Homeodomain-like_sf"/>
</dbReference>
<evidence type="ECO:0000313" key="3">
    <source>
        <dbReference type="EMBL" id="CAG8752850.1"/>
    </source>
</evidence>
<dbReference type="Pfam" id="PF03221">
    <property type="entry name" value="HTH_Tnp_Tc5"/>
    <property type="match status" value="1"/>
</dbReference>
<protein>
    <submittedName>
        <fullName evidence="3">15574_t:CDS:1</fullName>
    </submittedName>
</protein>
<comment type="caution">
    <text evidence="3">The sequence shown here is derived from an EMBL/GenBank/DDBJ whole genome shotgun (WGS) entry which is preliminary data.</text>
</comment>
<proteinExistence type="predicted"/>
<evidence type="ECO:0000313" key="4">
    <source>
        <dbReference type="Proteomes" id="UP000789375"/>
    </source>
</evidence>
<dbReference type="GO" id="GO:0003677">
    <property type="term" value="F:DNA binding"/>
    <property type="evidence" value="ECO:0007669"/>
    <property type="project" value="UniProtKB-KW"/>
</dbReference>
<sequence>SEQNRKRLREPMYKEIDEAVSIWMSQFLSVNQTLRGDILQQKAKQFADKF</sequence>
<name>A0A9N9IXG5_FUNMO</name>
<dbReference type="EMBL" id="CAJVPP010026009">
    <property type="protein sequence ID" value="CAG8752850.1"/>
    <property type="molecule type" value="Genomic_DNA"/>
</dbReference>
<organism evidence="3 4">
    <name type="scientific">Funneliformis mosseae</name>
    <name type="common">Endomycorrhizal fungus</name>
    <name type="synonym">Glomus mosseae</name>
    <dbReference type="NCBI Taxonomy" id="27381"/>
    <lineage>
        <taxon>Eukaryota</taxon>
        <taxon>Fungi</taxon>
        <taxon>Fungi incertae sedis</taxon>
        <taxon>Mucoromycota</taxon>
        <taxon>Glomeromycotina</taxon>
        <taxon>Glomeromycetes</taxon>
        <taxon>Glomerales</taxon>
        <taxon>Glomeraceae</taxon>
        <taxon>Funneliformis</taxon>
    </lineage>
</organism>
<dbReference type="InterPro" id="IPR006600">
    <property type="entry name" value="HTH_CenpB_DNA-bd_dom"/>
</dbReference>
<dbReference type="AlphaFoldDB" id="A0A9N9IXG5"/>
<feature type="non-terminal residue" evidence="3">
    <location>
        <position position="1"/>
    </location>
</feature>
<keyword evidence="1" id="KW-0238">DNA-binding</keyword>
<feature type="non-terminal residue" evidence="3">
    <location>
        <position position="50"/>
    </location>
</feature>
<reference evidence="3" key="1">
    <citation type="submission" date="2021-06" db="EMBL/GenBank/DDBJ databases">
        <authorList>
            <person name="Kallberg Y."/>
            <person name="Tangrot J."/>
            <person name="Rosling A."/>
        </authorList>
    </citation>
    <scope>NUCLEOTIDE SEQUENCE</scope>
    <source>
        <strain evidence="3">87-6 pot B 2015</strain>
    </source>
</reference>